<keyword evidence="4 12" id="KW-0732">Signal</keyword>
<evidence type="ECO:0000256" key="6">
    <source>
        <dbReference type="ARBA" id="ARBA00023180"/>
    </source>
</evidence>
<evidence type="ECO:0000256" key="12">
    <source>
        <dbReference type="SAM" id="SignalP"/>
    </source>
</evidence>
<protein>
    <recommendedName>
        <fullName evidence="8">Adipolin</fullName>
    </recommendedName>
    <alternativeName>
        <fullName evidence="9">Adipose-derived insulin-sensitizing factor</fullName>
    </alternativeName>
    <alternativeName>
        <fullName evidence="10">Complement C1q tumor necrosis factor-related protein 12</fullName>
    </alternativeName>
</protein>
<evidence type="ECO:0000256" key="8">
    <source>
        <dbReference type="ARBA" id="ARBA00070752"/>
    </source>
</evidence>
<dbReference type="PANTHER" id="PTHR24019:SF5">
    <property type="entry name" value="ADIPOLIN"/>
    <property type="match status" value="1"/>
</dbReference>
<comment type="subcellular location">
    <subcellularLocation>
        <location evidence="1">Secreted</location>
    </subcellularLocation>
</comment>
<name>A0A6P4XCA7_BRABE</name>
<evidence type="ECO:0000256" key="1">
    <source>
        <dbReference type="ARBA" id="ARBA00004613"/>
    </source>
</evidence>
<dbReference type="InterPro" id="IPR001073">
    <property type="entry name" value="C1q_dom"/>
</dbReference>
<dbReference type="GeneID" id="109462104"/>
<evidence type="ECO:0000259" key="13">
    <source>
        <dbReference type="PROSITE" id="PS50871"/>
    </source>
</evidence>
<evidence type="ECO:0000256" key="3">
    <source>
        <dbReference type="ARBA" id="ARBA00022702"/>
    </source>
</evidence>
<evidence type="ECO:0000313" key="15">
    <source>
        <dbReference type="RefSeq" id="XP_019614160.1"/>
    </source>
</evidence>
<dbReference type="Proteomes" id="UP000515135">
    <property type="component" value="Unplaced"/>
</dbReference>
<evidence type="ECO:0000313" key="14">
    <source>
        <dbReference type="Proteomes" id="UP000515135"/>
    </source>
</evidence>
<keyword evidence="5" id="KW-1015">Disulfide bond</keyword>
<feature type="domain" description="C1q" evidence="13">
    <location>
        <begin position="198"/>
        <end position="350"/>
    </location>
</feature>
<feature type="chain" id="PRO_5027952488" description="Adipolin" evidence="12">
    <location>
        <begin position="25"/>
        <end position="350"/>
    </location>
</feature>
<keyword evidence="14" id="KW-1185">Reference proteome</keyword>
<dbReference type="GO" id="GO:0005615">
    <property type="term" value="C:extracellular space"/>
    <property type="evidence" value="ECO:0007669"/>
    <property type="project" value="TreeGrafter"/>
</dbReference>
<feature type="signal peptide" evidence="12">
    <location>
        <begin position="1"/>
        <end position="24"/>
    </location>
</feature>
<evidence type="ECO:0000256" key="9">
    <source>
        <dbReference type="ARBA" id="ARBA00081134"/>
    </source>
</evidence>
<feature type="region of interest" description="Disordered" evidence="11">
    <location>
        <begin position="81"/>
        <end position="146"/>
    </location>
</feature>
<dbReference type="Gene3D" id="2.60.120.40">
    <property type="match status" value="1"/>
</dbReference>
<accession>A0A6P4XCA7</accession>
<evidence type="ECO:0000256" key="11">
    <source>
        <dbReference type="SAM" id="MobiDB-lite"/>
    </source>
</evidence>
<organism evidence="14 15">
    <name type="scientific">Branchiostoma belcheri</name>
    <name type="common">Amphioxus</name>
    <dbReference type="NCBI Taxonomy" id="7741"/>
    <lineage>
        <taxon>Eukaryota</taxon>
        <taxon>Metazoa</taxon>
        <taxon>Chordata</taxon>
        <taxon>Cephalochordata</taxon>
        <taxon>Leptocardii</taxon>
        <taxon>Amphioxiformes</taxon>
        <taxon>Branchiostomatidae</taxon>
        <taxon>Branchiostoma</taxon>
    </lineage>
</organism>
<evidence type="ECO:0000256" key="5">
    <source>
        <dbReference type="ARBA" id="ARBA00023157"/>
    </source>
</evidence>
<dbReference type="OrthoDB" id="6431870at2759"/>
<comment type="similarity">
    <text evidence="7">Belongs to the adipolin/erythroferrone family.</text>
</comment>
<evidence type="ECO:0000256" key="7">
    <source>
        <dbReference type="ARBA" id="ARBA00038198"/>
    </source>
</evidence>
<evidence type="ECO:0000256" key="2">
    <source>
        <dbReference type="ARBA" id="ARBA00022525"/>
    </source>
</evidence>
<keyword evidence="3" id="KW-0372">Hormone</keyword>
<dbReference type="SUPFAM" id="SSF49842">
    <property type="entry name" value="TNF-like"/>
    <property type="match status" value="1"/>
</dbReference>
<proteinExistence type="inferred from homology"/>
<sequence length="350" mass="38854">MHCCGVLGVLALLAVGCEVYVVAASKVRAVRSYREGVPVFDNDYYAMEHNETVITNEHDDEVFPGSLEVDKPIQVDPRGSWMSFVKHSNNGNKNNGRKKRKEQEKTLGLLSDPPTTNPGARKGAARKHGPPGPPGPRGPAGPPGAVITKDEMFREFKEMVREAAERRALRLLQEKCPKCLNVSQHLGIWPYWDDTNSPPKLHDAFHCRLRGNVVIPRKTLMELKNFQTPFGGGAFVRGTGMNLREGRFTAHRPGVYHFSATLHIGHPRQKRLRPRDSVRALICINSLCQRHTSLEVVTGIESNSRVFTISVSGMLELQSGQYTSIFMDNSSKKPVTVQSGSDFTANFVGQ</sequence>
<dbReference type="GO" id="GO:0005179">
    <property type="term" value="F:hormone activity"/>
    <property type="evidence" value="ECO:0007669"/>
    <property type="project" value="UniProtKB-KW"/>
</dbReference>
<dbReference type="AlphaFoldDB" id="A0A6P4XCA7"/>
<dbReference type="KEGG" id="bbel:109462104"/>
<keyword evidence="6" id="KW-0325">Glycoprotein</keyword>
<dbReference type="PROSITE" id="PS50871">
    <property type="entry name" value="C1Q"/>
    <property type="match status" value="1"/>
</dbReference>
<dbReference type="FunFam" id="2.60.120.40:FF:000012">
    <property type="entry name" value="Adipolin isoform X1"/>
    <property type="match status" value="1"/>
</dbReference>
<evidence type="ECO:0000256" key="10">
    <source>
        <dbReference type="ARBA" id="ARBA00082819"/>
    </source>
</evidence>
<dbReference type="InterPro" id="IPR052136">
    <property type="entry name" value="Adipolin/Erythroferrone-rel"/>
</dbReference>
<keyword evidence="2" id="KW-0964">Secreted</keyword>
<dbReference type="InterPro" id="IPR008983">
    <property type="entry name" value="Tumour_necrosis_fac-like_dom"/>
</dbReference>
<feature type="compositionally biased region" description="Pro residues" evidence="11">
    <location>
        <begin position="130"/>
        <end position="142"/>
    </location>
</feature>
<evidence type="ECO:0000256" key="4">
    <source>
        <dbReference type="ARBA" id="ARBA00022729"/>
    </source>
</evidence>
<gene>
    <name evidence="15" type="primary">LOC109462104</name>
</gene>
<dbReference type="PANTHER" id="PTHR24019">
    <property type="entry name" value="ADIPOLIN"/>
    <property type="match status" value="1"/>
</dbReference>
<dbReference type="RefSeq" id="XP_019614160.1">
    <property type="nucleotide sequence ID" value="XM_019758601.1"/>
</dbReference>
<dbReference type="Gene3D" id="1.20.5.320">
    <property type="entry name" value="6-Phosphogluconate Dehydrogenase, domain 3"/>
    <property type="match status" value="1"/>
</dbReference>
<reference evidence="15" key="1">
    <citation type="submission" date="2025-08" db="UniProtKB">
        <authorList>
            <consortium name="RefSeq"/>
        </authorList>
    </citation>
    <scope>IDENTIFICATION</scope>
    <source>
        <tissue evidence="15">Gonad</tissue>
    </source>
</reference>